<dbReference type="GO" id="GO:0061630">
    <property type="term" value="F:ubiquitin protein ligase activity"/>
    <property type="evidence" value="ECO:0007669"/>
    <property type="project" value="TreeGrafter"/>
</dbReference>
<dbReference type="Gene3D" id="2.20.28.10">
    <property type="match status" value="1"/>
</dbReference>
<evidence type="ECO:0000259" key="2">
    <source>
        <dbReference type="Pfam" id="PF14599"/>
    </source>
</evidence>
<comment type="caution">
    <text evidence="3">The sequence shown here is derived from an EMBL/GenBank/DDBJ whole genome shotgun (WGS) entry which is preliminary data.</text>
</comment>
<keyword evidence="4" id="KW-1185">Reference proteome</keyword>
<dbReference type="PANTHER" id="PTHR21319:SF0">
    <property type="entry name" value="AND RING FINGER DOMAIN PROTEIN, PUTATIVE (AFU_ORTHOLOGUE AFUA_1G08900)-RELATED"/>
    <property type="match status" value="1"/>
</dbReference>
<dbReference type="AlphaFoldDB" id="A0A9N8WME8"/>
<reference evidence="3" key="1">
    <citation type="submission" date="2021-06" db="EMBL/GenBank/DDBJ databases">
        <authorList>
            <person name="Kallberg Y."/>
            <person name="Tangrot J."/>
            <person name="Rosling A."/>
        </authorList>
    </citation>
    <scope>NUCLEOTIDE SEQUENCE</scope>
    <source>
        <strain evidence="3">IA702</strain>
    </source>
</reference>
<dbReference type="GO" id="GO:0016567">
    <property type="term" value="P:protein ubiquitination"/>
    <property type="evidence" value="ECO:0007669"/>
    <property type="project" value="TreeGrafter"/>
</dbReference>
<dbReference type="GO" id="GO:0005634">
    <property type="term" value="C:nucleus"/>
    <property type="evidence" value="ECO:0007669"/>
    <property type="project" value="TreeGrafter"/>
</dbReference>
<feature type="region of interest" description="Disordered" evidence="1">
    <location>
        <begin position="1"/>
        <end position="30"/>
    </location>
</feature>
<dbReference type="GO" id="GO:0006511">
    <property type="term" value="P:ubiquitin-dependent protein catabolic process"/>
    <property type="evidence" value="ECO:0007669"/>
    <property type="project" value="TreeGrafter"/>
</dbReference>
<protein>
    <submittedName>
        <fullName evidence="3">5954_t:CDS:1</fullName>
    </submittedName>
</protein>
<dbReference type="Proteomes" id="UP000789572">
    <property type="component" value="Unassembled WGS sequence"/>
</dbReference>
<sequence length="453" mass="51136">MSTQDVSSAHEIYDDDNERRNADTCQSSTPMVPHNANLQKHLRQEILIIQNDRDLSAGEKAKKVQDLMMSNWKALSKKSTRVVSNRLTEDDLAPTYVSMQTSISIGCKTRITKHFDYSFSMVLIIFIPRTLIKKFWVVHTIKELPSFKLHAVEDGSLVDSVMTKPAITKLTGMKQKKCFACIVQRSNLRPASAVPVIATWRVISAPYAIFGIMMLPSRSTTAINVEFAASAKDWVYRIELAAGLSDLWGVFIYIYLEMHVFGTYEELRGAYQCPTCWKALANMRPYYDRIDAIVSQQSMPPEYDNYISLILCNDCEKKSNVKYHFLYHKCPYCKGYNTRVLETEERVGMVVDEREEEEDEIGEELKMMENNGEGRGVEIGIRVGVVADVPDTSNSSTPLSTTQLSSSAQSMPQGLTTNNRGRRRRRGRNNGGGSVTESARGNSNATGRRRESQ</sequence>
<evidence type="ECO:0000313" key="3">
    <source>
        <dbReference type="EMBL" id="CAG8487445.1"/>
    </source>
</evidence>
<dbReference type="InterPro" id="IPR039512">
    <property type="entry name" value="RCHY1_zinc-ribbon"/>
</dbReference>
<accession>A0A9N8WME8</accession>
<proteinExistence type="predicted"/>
<feature type="compositionally biased region" description="Polar residues" evidence="1">
    <location>
        <begin position="435"/>
        <end position="446"/>
    </location>
</feature>
<organism evidence="3 4">
    <name type="scientific">Paraglomus occultum</name>
    <dbReference type="NCBI Taxonomy" id="144539"/>
    <lineage>
        <taxon>Eukaryota</taxon>
        <taxon>Fungi</taxon>
        <taxon>Fungi incertae sedis</taxon>
        <taxon>Mucoromycota</taxon>
        <taxon>Glomeromycotina</taxon>
        <taxon>Glomeromycetes</taxon>
        <taxon>Paraglomerales</taxon>
        <taxon>Paraglomeraceae</taxon>
        <taxon>Paraglomus</taxon>
    </lineage>
</organism>
<evidence type="ECO:0000256" key="1">
    <source>
        <dbReference type="SAM" id="MobiDB-lite"/>
    </source>
</evidence>
<evidence type="ECO:0000313" key="4">
    <source>
        <dbReference type="Proteomes" id="UP000789572"/>
    </source>
</evidence>
<feature type="compositionally biased region" description="Low complexity" evidence="1">
    <location>
        <begin position="390"/>
        <end position="410"/>
    </location>
</feature>
<name>A0A9N8WME8_9GLOM</name>
<dbReference type="OrthoDB" id="411372at2759"/>
<feature type="domain" description="RCHY1 zinc-ribbon" evidence="2">
    <location>
        <begin position="282"/>
        <end position="339"/>
    </location>
</feature>
<gene>
    <name evidence="3" type="ORF">POCULU_LOCUS1881</name>
</gene>
<feature type="region of interest" description="Disordered" evidence="1">
    <location>
        <begin position="390"/>
        <end position="453"/>
    </location>
</feature>
<dbReference type="EMBL" id="CAJVPJ010000155">
    <property type="protein sequence ID" value="CAG8487445.1"/>
    <property type="molecule type" value="Genomic_DNA"/>
</dbReference>
<dbReference type="Pfam" id="PF14599">
    <property type="entry name" value="zinc_ribbon_6"/>
    <property type="match status" value="1"/>
</dbReference>
<dbReference type="PANTHER" id="PTHR21319">
    <property type="entry name" value="RING FINGER AND CHY ZINC FINGER DOMAIN-CONTAINING PROTEIN 1"/>
    <property type="match status" value="1"/>
</dbReference>